<sequence>MTEDAIARLMEDRARALAAIILTRRGDLTISETSQEAGLDFHVTIAREDKPMRLIFGVLIKGIPSPLTIEQADRVLGPTMGQFQGMRKFTYPVCLFFFTLREDQAFFSWLAEPALIGDAPKLVHHREPHCVQLTDELLGRVVDRIVGWYDAVEAVLIV</sequence>
<organism evidence="1 2">
    <name type="scientific">Tautonia plasticadhaerens</name>
    <dbReference type="NCBI Taxonomy" id="2527974"/>
    <lineage>
        <taxon>Bacteria</taxon>
        <taxon>Pseudomonadati</taxon>
        <taxon>Planctomycetota</taxon>
        <taxon>Planctomycetia</taxon>
        <taxon>Isosphaerales</taxon>
        <taxon>Isosphaeraceae</taxon>
        <taxon>Tautonia</taxon>
    </lineage>
</organism>
<evidence type="ECO:0008006" key="3">
    <source>
        <dbReference type="Google" id="ProtNLM"/>
    </source>
</evidence>
<accession>A0A518GVE6</accession>
<dbReference type="KEGG" id="tpla:ElP_03990"/>
<dbReference type="Proteomes" id="UP000317835">
    <property type="component" value="Chromosome"/>
</dbReference>
<keyword evidence="2" id="KW-1185">Reference proteome</keyword>
<dbReference type="AlphaFoldDB" id="A0A518GVE6"/>
<dbReference type="RefSeq" id="WP_145266750.1">
    <property type="nucleotide sequence ID" value="NZ_CP036426.1"/>
</dbReference>
<evidence type="ECO:0000313" key="1">
    <source>
        <dbReference type="EMBL" id="QDV32565.1"/>
    </source>
</evidence>
<evidence type="ECO:0000313" key="2">
    <source>
        <dbReference type="Proteomes" id="UP000317835"/>
    </source>
</evidence>
<proteinExistence type="predicted"/>
<name>A0A518GVE6_9BACT</name>
<protein>
    <recommendedName>
        <fullName evidence="3">DUF4365 domain-containing protein</fullName>
    </recommendedName>
</protein>
<dbReference type="OrthoDB" id="280308at2"/>
<reference evidence="1 2" key="1">
    <citation type="submission" date="2019-02" db="EMBL/GenBank/DDBJ databases">
        <title>Deep-cultivation of Planctomycetes and their phenomic and genomic characterization uncovers novel biology.</title>
        <authorList>
            <person name="Wiegand S."/>
            <person name="Jogler M."/>
            <person name="Boedeker C."/>
            <person name="Pinto D."/>
            <person name="Vollmers J."/>
            <person name="Rivas-Marin E."/>
            <person name="Kohn T."/>
            <person name="Peeters S.H."/>
            <person name="Heuer A."/>
            <person name="Rast P."/>
            <person name="Oberbeckmann S."/>
            <person name="Bunk B."/>
            <person name="Jeske O."/>
            <person name="Meyerdierks A."/>
            <person name="Storesund J.E."/>
            <person name="Kallscheuer N."/>
            <person name="Luecker S."/>
            <person name="Lage O.M."/>
            <person name="Pohl T."/>
            <person name="Merkel B.J."/>
            <person name="Hornburger P."/>
            <person name="Mueller R.-W."/>
            <person name="Bruemmer F."/>
            <person name="Labrenz M."/>
            <person name="Spormann A.M."/>
            <person name="Op den Camp H."/>
            <person name="Overmann J."/>
            <person name="Amann R."/>
            <person name="Jetten M.S.M."/>
            <person name="Mascher T."/>
            <person name="Medema M.H."/>
            <person name="Devos D.P."/>
            <person name="Kaster A.-K."/>
            <person name="Ovreas L."/>
            <person name="Rohde M."/>
            <person name="Galperin M.Y."/>
            <person name="Jogler C."/>
        </authorList>
    </citation>
    <scope>NUCLEOTIDE SEQUENCE [LARGE SCALE GENOMIC DNA]</scope>
    <source>
        <strain evidence="1 2">ElP</strain>
    </source>
</reference>
<gene>
    <name evidence="1" type="ORF">ElP_03990</name>
</gene>
<dbReference type="EMBL" id="CP036426">
    <property type="protein sequence ID" value="QDV32565.1"/>
    <property type="molecule type" value="Genomic_DNA"/>
</dbReference>